<dbReference type="Proteomes" id="UP000030686">
    <property type="component" value="Unassembled WGS sequence"/>
</dbReference>
<feature type="compositionally biased region" description="Basic and acidic residues" evidence="1">
    <location>
        <begin position="134"/>
        <end position="147"/>
    </location>
</feature>
<dbReference type="AlphaFoldDB" id="W6QCF2"/>
<reference evidence="2" key="1">
    <citation type="journal article" date="2014" name="Nat. Commun.">
        <title>Multiple recent horizontal transfers of a large genomic region in cheese making fungi.</title>
        <authorList>
            <person name="Cheeseman K."/>
            <person name="Ropars J."/>
            <person name="Renault P."/>
            <person name="Dupont J."/>
            <person name="Gouzy J."/>
            <person name="Branca A."/>
            <person name="Abraham A.L."/>
            <person name="Ceppi M."/>
            <person name="Conseiller E."/>
            <person name="Debuchy R."/>
            <person name="Malagnac F."/>
            <person name="Goarin A."/>
            <person name="Silar P."/>
            <person name="Lacoste S."/>
            <person name="Sallet E."/>
            <person name="Bensimon A."/>
            <person name="Giraud T."/>
            <person name="Brygoo Y."/>
        </authorList>
    </citation>
    <scope>NUCLEOTIDE SEQUENCE [LARGE SCALE GENOMIC DNA]</scope>
    <source>
        <strain evidence="2">FM164</strain>
    </source>
</reference>
<sequence length="147" mass="16944">MTKYNHLFSCKICLKFRPRKAFADNQLRAKRGKGHAESDRRFCFDCGCENRIYRPGDFIKVDGHEEAPCACCGERCRYGLYCMFCRMCEPCVYDLPPLPISIVLSPSELEESRCPRCRHKDLFTDLGKPPGKSQPEDKLMAMKMSES</sequence>
<gene>
    <name evidence="2" type="ORF">PROQFM164_S03g001082</name>
</gene>
<evidence type="ECO:0000313" key="2">
    <source>
        <dbReference type="EMBL" id="CDM34358.1"/>
    </source>
</evidence>
<feature type="region of interest" description="Disordered" evidence="1">
    <location>
        <begin position="125"/>
        <end position="147"/>
    </location>
</feature>
<accession>W6QCF2</accession>
<keyword evidence="3" id="KW-1185">Reference proteome</keyword>
<evidence type="ECO:0000256" key="1">
    <source>
        <dbReference type="SAM" id="MobiDB-lite"/>
    </source>
</evidence>
<organism evidence="2 3">
    <name type="scientific">Penicillium roqueforti (strain FM164)</name>
    <dbReference type="NCBI Taxonomy" id="1365484"/>
    <lineage>
        <taxon>Eukaryota</taxon>
        <taxon>Fungi</taxon>
        <taxon>Dikarya</taxon>
        <taxon>Ascomycota</taxon>
        <taxon>Pezizomycotina</taxon>
        <taxon>Eurotiomycetes</taxon>
        <taxon>Eurotiomycetidae</taxon>
        <taxon>Eurotiales</taxon>
        <taxon>Aspergillaceae</taxon>
        <taxon>Penicillium</taxon>
    </lineage>
</organism>
<protein>
    <submittedName>
        <fullName evidence="2">Genomic scaffold, ProqFM164S03</fullName>
    </submittedName>
</protein>
<proteinExistence type="predicted"/>
<dbReference type="EMBL" id="HG792017">
    <property type="protein sequence ID" value="CDM34358.1"/>
    <property type="molecule type" value="Genomic_DNA"/>
</dbReference>
<dbReference type="OrthoDB" id="4337115at2759"/>
<name>W6QCF2_PENRF</name>
<evidence type="ECO:0000313" key="3">
    <source>
        <dbReference type="Proteomes" id="UP000030686"/>
    </source>
</evidence>